<accession>A0A072P3W2</accession>
<dbReference type="EMBL" id="AMGV01000010">
    <property type="protein sequence ID" value="KEF54397.1"/>
    <property type="molecule type" value="Genomic_DNA"/>
</dbReference>
<dbReference type="Proteomes" id="UP000027920">
    <property type="component" value="Unassembled WGS sequence"/>
</dbReference>
<sequence length="476" mass="53279">MSNANPKKEDRTFTFVDYDINRRGVTETARAHLMKDRVRSKREARSEWVLRNQFSPLRWMRPKEENTEILDANTLPVRRAHSSESPRQATSSMSHYSAVIDSQRDPGLSTNSPDLEKLEASAIGTGVYRGKPRSLDSCEKIPTADLSKGPEGGFAGVGGSYSDSAKRKHSTSIDDDAGIENELDVNVEDHHLSTNSKNRREALKVDSEFGLSPLEGFKPGNTPPQKWVPLQKSPLETTGGRSSKLLSKLEASVERIPVHLLPSDRNLVRYFAANAGSLLGLEQLPEIEAKYDPVFNFFLPFACSSQWCFETMVLLGSAYHHKKRVRPSERGALYSENHYLAARQNVILAQTRSRISALANHCDSGDNDVVAFLFLAVSEYCFGDREAGRMHFRAWTDYCEMRRILGAPPCGLLCKIVVWWCVSMLIEDDVPLDSIIDSSTKARVREDPAKLFRYFMVTSGVDLEQTSTGDLVGRLD</sequence>
<evidence type="ECO:0000313" key="2">
    <source>
        <dbReference type="EMBL" id="KEF54397.1"/>
    </source>
</evidence>
<dbReference type="RefSeq" id="XP_013256987.1">
    <property type="nucleotide sequence ID" value="XM_013401533.1"/>
</dbReference>
<feature type="region of interest" description="Disordered" evidence="1">
    <location>
        <begin position="214"/>
        <end position="239"/>
    </location>
</feature>
<evidence type="ECO:0000313" key="3">
    <source>
        <dbReference type="Proteomes" id="UP000027920"/>
    </source>
</evidence>
<comment type="caution">
    <text evidence="2">The sequence shown here is derived from an EMBL/GenBank/DDBJ whole genome shotgun (WGS) entry which is preliminary data.</text>
</comment>
<dbReference type="AlphaFoldDB" id="A0A072P3W2"/>
<feature type="compositionally biased region" description="Gly residues" evidence="1">
    <location>
        <begin position="150"/>
        <end position="159"/>
    </location>
</feature>
<reference evidence="2 3" key="1">
    <citation type="submission" date="2013-03" db="EMBL/GenBank/DDBJ databases">
        <title>The Genome Sequence of Exophiala aquamarina CBS 119918.</title>
        <authorList>
            <consortium name="The Broad Institute Genomics Platform"/>
            <person name="Cuomo C."/>
            <person name="de Hoog S."/>
            <person name="Gorbushina A."/>
            <person name="Walker B."/>
            <person name="Young S.K."/>
            <person name="Zeng Q."/>
            <person name="Gargeya S."/>
            <person name="Fitzgerald M."/>
            <person name="Haas B."/>
            <person name="Abouelleil A."/>
            <person name="Allen A.W."/>
            <person name="Alvarado L."/>
            <person name="Arachchi H.M."/>
            <person name="Berlin A.M."/>
            <person name="Chapman S.B."/>
            <person name="Gainer-Dewar J."/>
            <person name="Goldberg J."/>
            <person name="Griggs A."/>
            <person name="Gujja S."/>
            <person name="Hansen M."/>
            <person name="Howarth C."/>
            <person name="Imamovic A."/>
            <person name="Ireland A."/>
            <person name="Larimer J."/>
            <person name="McCowan C."/>
            <person name="Murphy C."/>
            <person name="Pearson M."/>
            <person name="Poon T.W."/>
            <person name="Priest M."/>
            <person name="Roberts A."/>
            <person name="Saif S."/>
            <person name="Shea T."/>
            <person name="Sisk P."/>
            <person name="Sykes S."/>
            <person name="Wortman J."/>
            <person name="Nusbaum C."/>
            <person name="Birren B."/>
        </authorList>
    </citation>
    <scope>NUCLEOTIDE SEQUENCE [LARGE SCALE GENOMIC DNA]</scope>
    <source>
        <strain evidence="2 3">CBS 119918</strain>
    </source>
</reference>
<feature type="region of interest" description="Disordered" evidence="1">
    <location>
        <begin position="142"/>
        <end position="173"/>
    </location>
</feature>
<name>A0A072P3W2_9EURO</name>
<evidence type="ECO:0000256" key="1">
    <source>
        <dbReference type="SAM" id="MobiDB-lite"/>
    </source>
</evidence>
<dbReference type="VEuPathDB" id="FungiDB:A1O9_09563"/>
<proteinExistence type="predicted"/>
<keyword evidence="3" id="KW-1185">Reference proteome</keyword>
<gene>
    <name evidence="2" type="ORF">A1O9_09563</name>
</gene>
<protein>
    <recommendedName>
        <fullName evidence="4">Transcription factor domain-containing protein</fullName>
    </recommendedName>
</protein>
<feature type="compositionally biased region" description="Polar residues" evidence="1">
    <location>
        <begin position="83"/>
        <end position="95"/>
    </location>
</feature>
<organism evidence="2 3">
    <name type="scientific">Exophiala aquamarina CBS 119918</name>
    <dbReference type="NCBI Taxonomy" id="1182545"/>
    <lineage>
        <taxon>Eukaryota</taxon>
        <taxon>Fungi</taxon>
        <taxon>Dikarya</taxon>
        <taxon>Ascomycota</taxon>
        <taxon>Pezizomycotina</taxon>
        <taxon>Eurotiomycetes</taxon>
        <taxon>Chaetothyriomycetidae</taxon>
        <taxon>Chaetothyriales</taxon>
        <taxon>Herpotrichiellaceae</taxon>
        <taxon>Exophiala</taxon>
    </lineage>
</organism>
<evidence type="ECO:0008006" key="4">
    <source>
        <dbReference type="Google" id="ProtNLM"/>
    </source>
</evidence>
<dbReference type="GeneID" id="25284472"/>
<dbReference type="OrthoDB" id="4120728at2759"/>
<dbReference type="HOGENOM" id="CLU_573673_0_0_1"/>
<feature type="region of interest" description="Disordered" evidence="1">
    <location>
        <begin position="75"/>
        <end position="95"/>
    </location>
</feature>